<feature type="chain" id="PRO_5011533524" evidence="1">
    <location>
        <begin position="21"/>
        <end position="185"/>
    </location>
</feature>
<protein>
    <submittedName>
        <fullName evidence="2">Uncharacterized protein</fullName>
    </submittedName>
</protein>
<organism evidence="2 3">
    <name type="scientific">Alloyangia pacifica</name>
    <dbReference type="NCBI Taxonomy" id="311180"/>
    <lineage>
        <taxon>Bacteria</taxon>
        <taxon>Pseudomonadati</taxon>
        <taxon>Pseudomonadota</taxon>
        <taxon>Alphaproteobacteria</taxon>
        <taxon>Rhodobacterales</taxon>
        <taxon>Roseobacteraceae</taxon>
        <taxon>Alloyangia</taxon>
    </lineage>
</organism>
<feature type="signal peptide" evidence="1">
    <location>
        <begin position="1"/>
        <end position="20"/>
    </location>
</feature>
<accession>A0A1I6WMF7</accession>
<dbReference type="RefSeq" id="WP_092431407.1">
    <property type="nucleotide sequence ID" value="NZ_FNCL01000032.1"/>
</dbReference>
<evidence type="ECO:0000256" key="1">
    <source>
        <dbReference type="SAM" id="SignalP"/>
    </source>
</evidence>
<dbReference type="Proteomes" id="UP000199392">
    <property type="component" value="Unassembled WGS sequence"/>
</dbReference>
<keyword evidence="1" id="KW-0732">Signal</keyword>
<dbReference type="AlphaFoldDB" id="A0A1I6WMF7"/>
<gene>
    <name evidence="2" type="ORF">SAMN04488050_12816</name>
</gene>
<sequence length="185" mass="19752">MKRFLAMTALTSVLATGALAATEEQATLINNFAPDVDVSMLTEDQVIQAMAIANSGESDTDKRDRIETIAMRDSAPTTFSQEQMAQIEVYLPADKVMMLTGEQRGDALAIIAGGSSDDDIRAQVAALGEDIAPALTAGEISRVEELAPDADLTVLTAAQVSEIRSVIYDDDNDADLKDRLMNIVS</sequence>
<dbReference type="EMBL" id="FOZW01000028">
    <property type="protein sequence ID" value="SFT27169.1"/>
    <property type="molecule type" value="Genomic_DNA"/>
</dbReference>
<evidence type="ECO:0000313" key="2">
    <source>
        <dbReference type="EMBL" id="SFT27169.1"/>
    </source>
</evidence>
<evidence type="ECO:0000313" key="3">
    <source>
        <dbReference type="Proteomes" id="UP000199392"/>
    </source>
</evidence>
<dbReference type="OrthoDB" id="7838408at2"/>
<proteinExistence type="predicted"/>
<reference evidence="3" key="1">
    <citation type="submission" date="2016-10" db="EMBL/GenBank/DDBJ databases">
        <authorList>
            <person name="Varghese N."/>
            <person name="Submissions S."/>
        </authorList>
    </citation>
    <scope>NUCLEOTIDE SEQUENCE [LARGE SCALE GENOMIC DNA]</scope>
    <source>
        <strain evidence="3">DSM 26894</strain>
    </source>
</reference>
<keyword evidence="3" id="KW-1185">Reference proteome</keyword>
<name>A0A1I6WMF7_9RHOB</name>